<evidence type="ECO:0000256" key="8">
    <source>
        <dbReference type="ARBA" id="ARBA00034006"/>
    </source>
</evidence>
<keyword evidence="3" id="KW-0963">Cytoplasm</keyword>
<dbReference type="SUPFAM" id="SSF52540">
    <property type="entry name" value="P-loop containing nucleoside triphosphate hydrolases"/>
    <property type="match status" value="1"/>
</dbReference>
<comment type="subcellular location">
    <subcellularLocation>
        <location evidence="1">Cytoplasm</location>
    </subcellularLocation>
</comment>
<dbReference type="InterPro" id="IPR027417">
    <property type="entry name" value="P-loop_NTPase"/>
</dbReference>
<evidence type="ECO:0000256" key="3">
    <source>
        <dbReference type="ARBA" id="ARBA00022490"/>
    </source>
</evidence>
<dbReference type="EMBL" id="PXYV01000006">
    <property type="protein sequence ID" value="PSR23342.1"/>
    <property type="molecule type" value="Genomic_DNA"/>
</dbReference>
<feature type="domain" description="AAA+ ATPase" evidence="9">
    <location>
        <begin position="171"/>
        <end position="351"/>
    </location>
</feature>
<keyword evidence="5" id="KW-0067">ATP-binding</keyword>
<dbReference type="Pfam" id="PF18269">
    <property type="entry name" value="T3SS_ATPase_C"/>
    <property type="match status" value="1"/>
</dbReference>
<evidence type="ECO:0000313" key="11">
    <source>
        <dbReference type="Proteomes" id="UP000241848"/>
    </source>
</evidence>
<dbReference type="AlphaFoldDB" id="A0A2T2WM77"/>
<evidence type="ECO:0000256" key="6">
    <source>
        <dbReference type="ARBA" id="ARBA00022927"/>
    </source>
</evidence>
<dbReference type="SMART" id="SM00382">
    <property type="entry name" value="AAA"/>
    <property type="match status" value="1"/>
</dbReference>
<dbReference type="Gene3D" id="3.40.50.12240">
    <property type="match status" value="1"/>
</dbReference>
<accession>A0A2T2WM77</accession>
<gene>
    <name evidence="10" type="ORF">C7B45_03240</name>
</gene>
<keyword evidence="2" id="KW-0813">Transport</keyword>
<protein>
    <submittedName>
        <fullName evidence="10">FliI/YscN family ATPase</fullName>
    </submittedName>
</protein>
<evidence type="ECO:0000256" key="7">
    <source>
        <dbReference type="ARBA" id="ARBA00022967"/>
    </source>
</evidence>
<evidence type="ECO:0000256" key="1">
    <source>
        <dbReference type="ARBA" id="ARBA00004496"/>
    </source>
</evidence>
<evidence type="ECO:0000259" key="9">
    <source>
        <dbReference type="SMART" id="SM00382"/>
    </source>
</evidence>
<dbReference type="PROSITE" id="PS00152">
    <property type="entry name" value="ATPASE_ALPHA_BETA"/>
    <property type="match status" value="1"/>
</dbReference>
<evidence type="ECO:0000256" key="5">
    <source>
        <dbReference type="ARBA" id="ARBA00022840"/>
    </source>
</evidence>
<comment type="catalytic activity">
    <reaction evidence="8">
        <text>ATP + H2O + cellular proteinSide 1 = ADP + phosphate + cellular proteinSide 2.</text>
        <dbReference type="EC" id="7.4.2.8"/>
    </reaction>
</comment>
<dbReference type="InterPro" id="IPR020003">
    <property type="entry name" value="ATPase_a/bsu_AS"/>
</dbReference>
<dbReference type="InterPro" id="IPR003593">
    <property type="entry name" value="AAA+_ATPase"/>
</dbReference>
<dbReference type="InterPro" id="IPR000194">
    <property type="entry name" value="ATPase_F1/V1/A1_a/bsu_nucl-bd"/>
</dbReference>
<name>A0A2T2WM77_9FIRM</name>
<dbReference type="GO" id="GO:0046933">
    <property type="term" value="F:proton-transporting ATP synthase activity, rotational mechanism"/>
    <property type="evidence" value="ECO:0007669"/>
    <property type="project" value="TreeGrafter"/>
</dbReference>
<dbReference type="InterPro" id="IPR005714">
    <property type="entry name" value="ATPase_T3SS_FliI/YscN"/>
</dbReference>
<proteinExistence type="predicted"/>
<dbReference type="InterPro" id="IPR040627">
    <property type="entry name" value="T3SS_ATPase_C"/>
</dbReference>
<comment type="caution">
    <text evidence="10">The sequence shown here is derived from an EMBL/GenBank/DDBJ whole genome shotgun (WGS) entry which is preliminary data.</text>
</comment>
<dbReference type="GO" id="GO:0030257">
    <property type="term" value="C:type III protein secretion system complex"/>
    <property type="evidence" value="ECO:0007669"/>
    <property type="project" value="InterPro"/>
</dbReference>
<dbReference type="GO" id="GO:0005737">
    <property type="term" value="C:cytoplasm"/>
    <property type="evidence" value="ECO:0007669"/>
    <property type="project" value="UniProtKB-SubCell"/>
</dbReference>
<dbReference type="PANTHER" id="PTHR15184">
    <property type="entry name" value="ATP SYNTHASE"/>
    <property type="match status" value="1"/>
</dbReference>
<dbReference type="GO" id="GO:0005524">
    <property type="term" value="F:ATP binding"/>
    <property type="evidence" value="ECO:0007669"/>
    <property type="project" value="UniProtKB-KW"/>
</dbReference>
<evidence type="ECO:0000256" key="4">
    <source>
        <dbReference type="ARBA" id="ARBA00022741"/>
    </source>
</evidence>
<reference evidence="10 11" key="1">
    <citation type="journal article" date="2014" name="BMC Genomics">
        <title>Comparison of environmental and isolate Sulfobacillus genomes reveals diverse carbon, sulfur, nitrogen, and hydrogen metabolisms.</title>
        <authorList>
            <person name="Justice N.B."/>
            <person name="Norman A."/>
            <person name="Brown C.T."/>
            <person name="Singh A."/>
            <person name="Thomas B.C."/>
            <person name="Banfield J.F."/>
        </authorList>
    </citation>
    <scope>NUCLEOTIDE SEQUENCE [LARGE SCALE GENOMIC DNA]</scope>
    <source>
        <strain evidence="10">AMDSBA3</strain>
    </source>
</reference>
<sequence length="455" mass="48578">MITADQITAVPSERRFWQYGTIESVRGLSVISRGPKAAIGEILWLLDSEHPSARFQDRSGIFAGLGQGMMLEVAGFLPQGRLILTPYGELAGIHQGTMVVKSGRRLTVPVGRGLLGRVVDGTGTPLDGLAPLWSRRMEIAAEPIPPLSRRPIDTPLWTGVRAIDGLITLGRGQRVGIFAGAGVGKTTLLQQLLAGTAGDVAVVGLIGERGREIAEFYHQLAPQALAKTAIIAATSDSSAILRLRAVDTAFRVAETFRALGLDVMLVIDSLTRVALAQSEVGLESGEIAAVRGYTPSVFHLLPRILERAGCVGTGSITGLFTVLLEGDDPTDPIGDAVRGILDGNLYLSRTLAERDHFPAIDVLKSLSRVMPEVVDSTHQQLASRVRRILARLEKNADLVALGAYHPGTDVVLDACLEVEAPLNQWLQQPIDQFDEPSATLESLAALVANPLLESA</sequence>
<dbReference type="Pfam" id="PF00006">
    <property type="entry name" value="ATP-synt_ab"/>
    <property type="match status" value="1"/>
</dbReference>
<dbReference type="GO" id="GO:0016887">
    <property type="term" value="F:ATP hydrolysis activity"/>
    <property type="evidence" value="ECO:0007669"/>
    <property type="project" value="InterPro"/>
</dbReference>
<dbReference type="InterPro" id="IPR050053">
    <property type="entry name" value="ATPase_alpha/beta_chains"/>
</dbReference>
<dbReference type="GO" id="GO:0008564">
    <property type="term" value="F:protein-exporting ATPase activity"/>
    <property type="evidence" value="ECO:0007669"/>
    <property type="project" value="UniProtKB-EC"/>
</dbReference>
<dbReference type="GO" id="GO:0030254">
    <property type="term" value="P:protein secretion by the type III secretion system"/>
    <property type="evidence" value="ECO:0007669"/>
    <property type="project" value="InterPro"/>
</dbReference>
<organism evidence="10 11">
    <name type="scientific">Sulfobacillus acidophilus</name>
    <dbReference type="NCBI Taxonomy" id="53633"/>
    <lineage>
        <taxon>Bacteria</taxon>
        <taxon>Bacillati</taxon>
        <taxon>Bacillota</taxon>
        <taxon>Clostridia</taxon>
        <taxon>Eubacteriales</taxon>
        <taxon>Clostridiales Family XVII. Incertae Sedis</taxon>
        <taxon>Sulfobacillus</taxon>
    </lineage>
</organism>
<dbReference type="PANTHER" id="PTHR15184:SF9">
    <property type="entry name" value="SPI-1 TYPE 3 SECRETION SYSTEM ATPASE"/>
    <property type="match status" value="1"/>
</dbReference>
<evidence type="ECO:0000313" key="10">
    <source>
        <dbReference type="EMBL" id="PSR23342.1"/>
    </source>
</evidence>
<keyword evidence="7" id="KW-1278">Translocase</keyword>
<keyword evidence="6" id="KW-0653">Protein transport</keyword>
<dbReference type="Proteomes" id="UP000241848">
    <property type="component" value="Unassembled WGS sequence"/>
</dbReference>
<keyword evidence="4" id="KW-0547">Nucleotide-binding</keyword>
<evidence type="ECO:0000256" key="2">
    <source>
        <dbReference type="ARBA" id="ARBA00022448"/>
    </source>
</evidence>
<dbReference type="NCBIfam" id="TIGR01026">
    <property type="entry name" value="fliI_yscN"/>
    <property type="match status" value="1"/>
</dbReference>